<dbReference type="HAMAP" id="MF_01350">
    <property type="entry name" value="NDH1_NuoH"/>
    <property type="match status" value="1"/>
</dbReference>
<evidence type="ECO:0000313" key="8">
    <source>
        <dbReference type="EMBL" id="PSK80392.1"/>
    </source>
</evidence>
<keyword evidence="5" id="KW-0830">Ubiquinone</keyword>
<dbReference type="EMBL" id="PYGC01000017">
    <property type="protein sequence ID" value="PSK80392.1"/>
    <property type="molecule type" value="Genomic_DNA"/>
</dbReference>
<dbReference type="GO" id="GO:0016655">
    <property type="term" value="F:oxidoreductase activity, acting on NAD(P)H, quinone or similar compound as acceptor"/>
    <property type="evidence" value="ECO:0007669"/>
    <property type="project" value="UniProtKB-UniRule"/>
</dbReference>
<keyword evidence="5" id="KW-0874">Quinone</keyword>
<name>A0A2P8C601_9BACT</name>
<comment type="subcellular location">
    <subcellularLocation>
        <location evidence="5 6">Cell membrane</location>
        <topology evidence="5 6">Multi-pass membrane protein</topology>
    </subcellularLocation>
    <subcellularLocation>
        <location evidence="1">Membrane</location>
        <topology evidence="1">Multi-pass membrane protein</topology>
    </subcellularLocation>
</comment>
<evidence type="ECO:0000256" key="1">
    <source>
        <dbReference type="ARBA" id="ARBA00004141"/>
    </source>
</evidence>
<dbReference type="GO" id="GO:0003954">
    <property type="term" value="F:NADH dehydrogenase activity"/>
    <property type="evidence" value="ECO:0007669"/>
    <property type="project" value="TreeGrafter"/>
</dbReference>
<comment type="subunit">
    <text evidence="5">NDH-1 is composed of 14 different subunits. Subunits NuoA, H, J, K, L, M, N constitute the membrane sector of the complex.</text>
</comment>
<comment type="function">
    <text evidence="5">NDH-1 shuttles electrons from NADH, via FMN and iron-sulfur (Fe-S) centers, to quinones in the respiratory chain. The immediate electron acceptor for the enzyme in this species is believed to be ubiquinone. Couples the redox reaction to proton translocation (for every two electrons transferred, four hydrogen ions are translocated across the cytoplasmic membrane), and thus conserves the redox energy in a proton gradient. This subunit may bind ubiquinone.</text>
</comment>
<keyword evidence="3 5" id="KW-1133">Transmembrane helix</keyword>
<gene>
    <name evidence="5 7" type="primary">nuoH</name>
    <name evidence="8" type="ORF">CLV93_11736</name>
    <name evidence="7" type="ORF">JCM18694_33450</name>
</gene>
<dbReference type="Pfam" id="PF00146">
    <property type="entry name" value="NADHdh"/>
    <property type="match status" value="1"/>
</dbReference>
<evidence type="ECO:0000256" key="2">
    <source>
        <dbReference type="ARBA" id="ARBA00022692"/>
    </source>
</evidence>
<dbReference type="RefSeq" id="WP_106543886.1">
    <property type="nucleotide sequence ID" value="NZ_BLAU01000001.1"/>
</dbReference>
<evidence type="ECO:0000256" key="6">
    <source>
        <dbReference type="RuleBase" id="RU000471"/>
    </source>
</evidence>
<dbReference type="Proteomes" id="UP000240621">
    <property type="component" value="Unassembled WGS sequence"/>
</dbReference>
<dbReference type="Proteomes" id="UP000396862">
    <property type="component" value="Unassembled WGS sequence"/>
</dbReference>
<organism evidence="8 9">
    <name type="scientific">Prolixibacter denitrificans</name>
    <dbReference type="NCBI Taxonomy" id="1541063"/>
    <lineage>
        <taxon>Bacteria</taxon>
        <taxon>Pseudomonadati</taxon>
        <taxon>Bacteroidota</taxon>
        <taxon>Bacteroidia</taxon>
        <taxon>Marinilabiliales</taxon>
        <taxon>Prolixibacteraceae</taxon>
        <taxon>Prolixibacter</taxon>
    </lineage>
</organism>
<keyword evidence="2 5" id="KW-0812">Transmembrane</keyword>
<feature type="transmembrane region" description="Helical" evidence="5">
    <location>
        <begin position="264"/>
        <end position="287"/>
    </location>
</feature>
<proteinExistence type="inferred from homology"/>
<dbReference type="GO" id="GO:0005886">
    <property type="term" value="C:plasma membrane"/>
    <property type="evidence" value="ECO:0007669"/>
    <property type="project" value="UniProtKB-SubCell"/>
</dbReference>
<keyword evidence="5" id="KW-1003">Cell membrane</keyword>
<feature type="transmembrane region" description="Helical" evidence="5">
    <location>
        <begin position="26"/>
        <end position="53"/>
    </location>
</feature>
<feature type="transmembrane region" description="Helical" evidence="5">
    <location>
        <begin position="174"/>
        <end position="198"/>
    </location>
</feature>
<dbReference type="AlphaFoldDB" id="A0A2P8C601"/>
<dbReference type="PANTHER" id="PTHR11432">
    <property type="entry name" value="NADH DEHYDROGENASE SUBUNIT 1"/>
    <property type="match status" value="1"/>
</dbReference>
<reference evidence="7 10" key="2">
    <citation type="submission" date="2019-10" db="EMBL/GenBank/DDBJ databases">
        <title>Prolixibacter strains distinguished by the presence of nitrate reductase genes were adept at nitrate-dependent anaerobic corrosion of metallic iron and carbon steel.</title>
        <authorList>
            <person name="Iino T."/>
            <person name="Shono N."/>
            <person name="Ito K."/>
            <person name="Nakamura R."/>
            <person name="Sueoka K."/>
            <person name="Harayama S."/>
            <person name="Ohkuma M."/>
        </authorList>
    </citation>
    <scope>NUCLEOTIDE SEQUENCE [LARGE SCALE GENOMIC DNA]</scope>
    <source>
        <strain evidence="7 10">MIC1-1</strain>
    </source>
</reference>
<protein>
    <recommendedName>
        <fullName evidence="5">NADH-quinone oxidoreductase subunit H</fullName>
        <ecNumber evidence="5">7.1.1.-</ecNumber>
    </recommendedName>
    <alternativeName>
        <fullName evidence="5">NADH dehydrogenase I subunit H</fullName>
    </alternativeName>
    <alternativeName>
        <fullName evidence="5">NDH-1 subunit H</fullName>
    </alternativeName>
</protein>
<feature type="transmembrane region" description="Helical" evidence="5">
    <location>
        <begin position="299"/>
        <end position="319"/>
    </location>
</feature>
<feature type="transmembrane region" description="Helical" evidence="5">
    <location>
        <begin position="339"/>
        <end position="360"/>
    </location>
</feature>
<dbReference type="GO" id="GO:0009060">
    <property type="term" value="P:aerobic respiration"/>
    <property type="evidence" value="ECO:0007669"/>
    <property type="project" value="TreeGrafter"/>
</dbReference>
<dbReference type="InterPro" id="IPR018086">
    <property type="entry name" value="NADH_UbQ_OxRdtase_su1_CS"/>
</dbReference>
<comment type="similarity">
    <text evidence="5 6">Belongs to the complex I subunit 1 family.</text>
</comment>
<dbReference type="OrthoDB" id="9803734at2"/>
<evidence type="ECO:0000256" key="3">
    <source>
        <dbReference type="ARBA" id="ARBA00022989"/>
    </source>
</evidence>
<keyword evidence="5 6" id="KW-0520">NAD</keyword>
<reference evidence="8 9" key="1">
    <citation type="submission" date="2018-03" db="EMBL/GenBank/DDBJ databases">
        <title>Genomic Encyclopedia of Archaeal and Bacterial Type Strains, Phase II (KMG-II): from individual species to whole genera.</title>
        <authorList>
            <person name="Goeker M."/>
        </authorList>
    </citation>
    <scope>NUCLEOTIDE SEQUENCE [LARGE SCALE GENOMIC DNA]</scope>
    <source>
        <strain evidence="8 9">DSM 27267</strain>
    </source>
</reference>
<feature type="transmembrane region" description="Helical" evidence="5">
    <location>
        <begin position="103"/>
        <end position="121"/>
    </location>
</feature>
<dbReference type="PROSITE" id="PS00668">
    <property type="entry name" value="COMPLEX1_ND1_2"/>
    <property type="match status" value="1"/>
</dbReference>
<dbReference type="NCBIfam" id="NF004741">
    <property type="entry name" value="PRK06076.1-2"/>
    <property type="match status" value="1"/>
</dbReference>
<evidence type="ECO:0000313" key="10">
    <source>
        <dbReference type="Proteomes" id="UP000396862"/>
    </source>
</evidence>
<dbReference type="GO" id="GO:0048038">
    <property type="term" value="F:quinone binding"/>
    <property type="evidence" value="ECO:0007669"/>
    <property type="project" value="UniProtKB-KW"/>
</dbReference>
<dbReference type="PANTHER" id="PTHR11432:SF3">
    <property type="entry name" value="NADH-UBIQUINONE OXIDOREDUCTASE CHAIN 1"/>
    <property type="match status" value="1"/>
</dbReference>
<evidence type="ECO:0000313" key="9">
    <source>
        <dbReference type="Proteomes" id="UP000240621"/>
    </source>
</evidence>
<comment type="catalytic activity">
    <reaction evidence="5">
        <text>a quinone + NADH + 5 H(+)(in) = a quinol + NAD(+) + 4 H(+)(out)</text>
        <dbReference type="Rhea" id="RHEA:57888"/>
        <dbReference type="ChEBI" id="CHEBI:15378"/>
        <dbReference type="ChEBI" id="CHEBI:24646"/>
        <dbReference type="ChEBI" id="CHEBI:57540"/>
        <dbReference type="ChEBI" id="CHEBI:57945"/>
        <dbReference type="ChEBI" id="CHEBI:132124"/>
    </reaction>
</comment>
<comment type="caution">
    <text evidence="8">The sequence shown here is derived from an EMBL/GenBank/DDBJ whole genome shotgun (WGS) entry which is preliminary data.</text>
</comment>
<evidence type="ECO:0000313" key="7">
    <source>
        <dbReference type="EMBL" id="GET23099.1"/>
    </source>
</evidence>
<keyword evidence="5" id="KW-1278">Translocase</keyword>
<evidence type="ECO:0000256" key="5">
    <source>
        <dbReference type="HAMAP-Rule" id="MF_01350"/>
    </source>
</evidence>
<dbReference type="InterPro" id="IPR001694">
    <property type="entry name" value="NADH_UbQ_OxRdtase_su1/FPO"/>
</dbReference>
<keyword evidence="10" id="KW-1185">Reference proteome</keyword>
<feature type="transmembrane region" description="Helical" evidence="5">
    <location>
        <begin position="204"/>
        <end position="223"/>
    </location>
</feature>
<evidence type="ECO:0000256" key="4">
    <source>
        <dbReference type="ARBA" id="ARBA00023136"/>
    </source>
</evidence>
<keyword evidence="4 5" id="KW-0472">Membrane</keyword>
<dbReference type="EMBL" id="BLAU01000001">
    <property type="protein sequence ID" value="GET23099.1"/>
    <property type="molecule type" value="Genomic_DNA"/>
</dbReference>
<feature type="transmembrane region" description="Helical" evidence="5">
    <location>
        <begin position="133"/>
        <end position="153"/>
    </location>
</feature>
<accession>A0A2P8C601</accession>
<sequence length="361" mass="40277">MQLSISLLEITRAIDSWLNSIFHPHVAFGIELVLAGVAVILLVVAMAVLMVYAERKLAGFMQMRLGPMRVGKYGSMQAIADVMKLLLKECLVPTNSDKMMFKLAPFVVTVVSFMTIVPIAFARGIQLWDINIGVFYITAVSSLSVIGILMAGWSSNNKYSLLGAMRSGAQIVSYELSGGLALIVVVMMSGTLSISGIVQAQADGWWVIKGHIPVIIAFVTFIITSTAELNRAPFDLAEAESELTAGYHTEYSGMQFAMFFLSEYTNMFVLSMVAATVFLGGWMPFHIAGLEGFNHFMDYIPGIVWFFGKTFFILFLIVWFRWTFPRLRIDQLLKLEWKYLLPVSIINVLFAAFIALMGWYL</sequence>
<dbReference type="EC" id="7.1.1.-" evidence="5"/>